<dbReference type="Proteomes" id="UP000270094">
    <property type="component" value="Unassembled WGS sequence"/>
</dbReference>
<evidence type="ECO:0000313" key="1">
    <source>
        <dbReference type="EMBL" id="VDM85718.1"/>
    </source>
</evidence>
<evidence type="ECO:0000313" key="2">
    <source>
        <dbReference type="Proteomes" id="UP000270094"/>
    </source>
</evidence>
<dbReference type="EMBL" id="UYYB01144192">
    <property type="protein sequence ID" value="VDM85718.1"/>
    <property type="molecule type" value="Genomic_DNA"/>
</dbReference>
<proteinExistence type="predicted"/>
<accession>A0A3P7M359</accession>
<gene>
    <name evidence="1" type="ORF">SVUK_LOCUS20716</name>
</gene>
<dbReference type="OrthoDB" id="5872476at2759"/>
<keyword evidence="2" id="KW-1185">Reference proteome</keyword>
<sequence length="103" mass="11624">MKGCTFPEINVSGLMDCLTYVQINIYNTNIKSLKERGVDIQHLLEHTGYRSIIMDVPILNPDSSSASKFNSLKCLREVVEELGPVRHSVSHLSSMNRFVSIKE</sequence>
<reference evidence="1 2" key="1">
    <citation type="submission" date="2018-11" db="EMBL/GenBank/DDBJ databases">
        <authorList>
            <consortium name="Pathogen Informatics"/>
        </authorList>
    </citation>
    <scope>NUCLEOTIDE SEQUENCE [LARGE SCALE GENOMIC DNA]</scope>
</reference>
<organism evidence="1 2">
    <name type="scientific">Strongylus vulgaris</name>
    <name type="common">Blood worm</name>
    <dbReference type="NCBI Taxonomy" id="40348"/>
    <lineage>
        <taxon>Eukaryota</taxon>
        <taxon>Metazoa</taxon>
        <taxon>Ecdysozoa</taxon>
        <taxon>Nematoda</taxon>
        <taxon>Chromadorea</taxon>
        <taxon>Rhabditida</taxon>
        <taxon>Rhabditina</taxon>
        <taxon>Rhabditomorpha</taxon>
        <taxon>Strongyloidea</taxon>
        <taxon>Strongylidae</taxon>
        <taxon>Strongylus</taxon>
    </lineage>
</organism>
<protein>
    <submittedName>
        <fullName evidence="1">Uncharacterized protein</fullName>
    </submittedName>
</protein>
<name>A0A3P7M359_STRVU</name>
<dbReference type="AlphaFoldDB" id="A0A3P7M359"/>